<organism evidence="1 2">
    <name type="scientific">Mangrovivirga cuniculi</name>
    <dbReference type="NCBI Taxonomy" id="2715131"/>
    <lineage>
        <taxon>Bacteria</taxon>
        <taxon>Pseudomonadati</taxon>
        <taxon>Bacteroidota</taxon>
        <taxon>Cytophagia</taxon>
        <taxon>Cytophagales</taxon>
        <taxon>Mangrovivirgaceae</taxon>
        <taxon>Mangrovivirga</taxon>
    </lineage>
</organism>
<reference evidence="1 2" key="1">
    <citation type="submission" date="2018-04" db="EMBL/GenBank/DDBJ databases">
        <title>Complete genome uncultured novel isolate.</title>
        <authorList>
            <person name="Merlino G."/>
        </authorList>
    </citation>
    <scope>NUCLEOTIDE SEQUENCE [LARGE SCALE GENOMIC DNA]</scope>
    <source>
        <strain evidence="2">R1DC9</strain>
    </source>
</reference>
<dbReference type="RefSeq" id="WP_137092200.1">
    <property type="nucleotide sequence ID" value="NZ_CP028923.1"/>
</dbReference>
<protein>
    <submittedName>
        <fullName evidence="1">Uncharacterized protein</fullName>
    </submittedName>
</protein>
<keyword evidence="2" id="KW-1185">Reference proteome</keyword>
<dbReference type="EMBL" id="CP028923">
    <property type="protein sequence ID" value="QCK16609.1"/>
    <property type="molecule type" value="Genomic_DNA"/>
</dbReference>
<gene>
    <name evidence="1" type="ORF">DCC35_18675</name>
</gene>
<dbReference type="Proteomes" id="UP000298616">
    <property type="component" value="Chromosome"/>
</dbReference>
<evidence type="ECO:0000313" key="1">
    <source>
        <dbReference type="EMBL" id="QCK16609.1"/>
    </source>
</evidence>
<name>A0A4D7JL59_9BACT</name>
<proteinExistence type="predicted"/>
<sequence>MYSLAERPRIETVNKIVQYVQAMDLNKGMVLPNIGTVLTVEECLNNVRVILTNSMINTNEIFFSKYERIMVE</sequence>
<evidence type="ECO:0000313" key="2">
    <source>
        <dbReference type="Proteomes" id="UP000298616"/>
    </source>
</evidence>
<dbReference type="AlphaFoldDB" id="A0A4D7JL59"/>
<accession>A0A4D7JL59</accession>
<dbReference type="KEGG" id="fpf:DCC35_18675"/>